<dbReference type="Pfam" id="PF00496">
    <property type="entry name" value="SBP_bac_5"/>
    <property type="match status" value="1"/>
</dbReference>
<comment type="similarity">
    <text evidence="1">Belongs to the bacterial solute-binding protein 5 family.</text>
</comment>
<dbReference type="AlphaFoldDB" id="A0A0S2ZTC3"/>
<evidence type="ECO:0000313" key="8">
    <source>
        <dbReference type="Proteomes" id="UP000197470"/>
    </source>
</evidence>
<feature type="domain" description="Solute-binding protein family 5" evidence="5">
    <location>
        <begin position="73"/>
        <end position="419"/>
    </location>
</feature>
<feature type="signal peptide" evidence="4">
    <location>
        <begin position="1"/>
        <end position="17"/>
    </location>
</feature>
<dbReference type="EMBL" id="NHRT01000001">
    <property type="protein sequence ID" value="OWP24983.1"/>
    <property type="molecule type" value="Genomic_DNA"/>
</dbReference>
<dbReference type="GO" id="GO:0015833">
    <property type="term" value="P:peptide transport"/>
    <property type="evidence" value="ECO:0007669"/>
    <property type="project" value="TreeGrafter"/>
</dbReference>
<organism evidence="6 8">
    <name type="scientific">Fusobacterium nucleatum subsp. polymorphum</name>
    <name type="common">Fusobacterium polymorphum</name>
    <dbReference type="NCBI Taxonomy" id="76857"/>
    <lineage>
        <taxon>Bacteria</taxon>
        <taxon>Fusobacteriati</taxon>
        <taxon>Fusobacteriota</taxon>
        <taxon>Fusobacteriia</taxon>
        <taxon>Fusobacteriales</taxon>
        <taxon>Fusobacteriaceae</taxon>
        <taxon>Fusobacterium</taxon>
    </lineage>
</organism>
<dbReference type="PROSITE" id="PS01040">
    <property type="entry name" value="SBP_BACTERIAL_5"/>
    <property type="match status" value="1"/>
</dbReference>
<dbReference type="InterPro" id="IPR023765">
    <property type="entry name" value="SBP_5_CS"/>
</dbReference>
<keyword evidence="2" id="KW-0813">Transport</keyword>
<dbReference type="PANTHER" id="PTHR30290:SF9">
    <property type="entry name" value="OLIGOPEPTIDE-BINDING PROTEIN APPA"/>
    <property type="match status" value="1"/>
</dbReference>
<evidence type="ECO:0000256" key="1">
    <source>
        <dbReference type="ARBA" id="ARBA00005695"/>
    </source>
</evidence>
<evidence type="ECO:0000259" key="5">
    <source>
        <dbReference type="Pfam" id="PF00496"/>
    </source>
</evidence>
<gene>
    <name evidence="6" type="ORF">CA839_02995</name>
    <name evidence="7" type="ORF">CA840_09200</name>
</gene>
<dbReference type="RefSeq" id="WP_005900171.1">
    <property type="nucleotide sequence ID" value="NZ_CP013328.1"/>
</dbReference>
<dbReference type="GO" id="GO:0042597">
    <property type="term" value="C:periplasmic space"/>
    <property type="evidence" value="ECO:0007669"/>
    <property type="project" value="UniProtKB-ARBA"/>
</dbReference>
<feature type="chain" id="PRO_5014239346" evidence="4">
    <location>
        <begin position="18"/>
        <end position="502"/>
    </location>
</feature>
<dbReference type="PIRSF" id="PIRSF002741">
    <property type="entry name" value="MppA"/>
    <property type="match status" value="1"/>
</dbReference>
<dbReference type="InterPro" id="IPR000914">
    <property type="entry name" value="SBP_5_dom"/>
</dbReference>
<comment type="caution">
    <text evidence="6">The sequence shown here is derived from an EMBL/GenBank/DDBJ whole genome shotgun (WGS) entry which is preliminary data.</text>
</comment>
<dbReference type="GO" id="GO:1904680">
    <property type="term" value="F:peptide transmembrane transporter activity"/>
    <property type="evidence" value="ECO:0007669"/>
    <property type="project" value="TreeGrafter"/>
</dbReference>
<dbReference type="Gene3D" id="3.10.105.10">
    <property type="entry name" value="Dipeptide-binding Protein, Domain 3"/>
    <property type="match status" value="1"/>
</dbReference>
<dbReference type="PANTHER" id="PTHR30290">
    <property type="entry name" value="PERIPLASMIC BINDING COMPONENT OF ABC TRANSPORTER"/>
    <property type="match status" value="1"/>
</dbReference>
<dbReference type="Gene3D" id="3.90.76.10">
    <property type="entry name" value="Dipeptide-binding Protein, Domain 1"/>
    <property type="match status" value="1"/>
</dbReference>
<dbReference type="InterPro" id="IPR039424">
    <property type="entry name" value="SBP_5"/>
</dbReference>
<evidence type="ECO:0000256" key="3">
    <source>
        <dbReference type="ARBA" id="ARBA00022729"/>
    </source>
</evidence>
<protein>
    <submittedName>
        <fullName evidence="6">Diguanylate phosphodiesterase</fullName>
    </submittedName>
</protein>
<reference evidence="7 9" key="2">
    <citation type="submission" date="2017-06" db="EMBL/GenBank/DDBJ databases">
        <title>Draft genome sequence of Fusobacterium nucleatum subsp. polymorphum KCOM 1002 (=ChDC F175).</title>
        <authorList>
            <person name="Kook J.-K."/>
            <person name="Park S.-N."/>
            <person name="Lim Y.K."/>
            <person name="Roh H."/>
        </authorList>
    </citation>
    <scope>NUCLEOTIDE SEQUENCE [LARGE SCALE GENOMIC DNA]</scope>
    <source>
        <strain evidence="7">KCOM 1002</strain>
        <strain evidence="9">KCOM 1002 (ChDC F175)</strain>
    </source>
</reference>
<evidence type="ECO:0000256" key="4">
    <source>
        <dbReference type="SAM" id="SignalP"/>
    </source>
</evidence>
<accession>A0A0S2ZTC3</accession>
<evidence type="ECO:0000313" key="7">
    <source>
        <dbReference type="EMBL" id="PHH97451.1"/>
    </source>
</evidence>
<evidence type="ECO:0000256" key="2">
    <source>
        <dbReference type="ARBA" id="ARBA00022448"/>
    </source>
</evidence>
<dbReference type="InterPro" id="IPR030678">
    <property type="entry name" value="Peptide/Ni-bd"/>
</dbReference>
<dbReference type="PROSITE" id="PS51257">
    <property type="entry name" value="PROKAR_LIPOPROTEIN"/>
    <property type="match status" value="1"/>
</dbReference>
<reference evidence="6 8" key="1">
    <citation type="submission" date="2017-05" db="EMBL/GenBank/DDBJ databases">
        <title>Genome sequencing of Fusobacterium nucleatum subsp. polymorphum KCOM 1001 (=ChDC F119).</title>
        <authorList>
            <person name="Kook J.-K."/>
            <person name="Park S.-N."/>
            <person name="Lim Y.K."/>
            <person name="Roh H."/>
        </authorList>
    </citation>
    <scope>NUCLEOTIDE SEQUENCE [LARGE SCALE GENOMIC DNA]</scope>
    <source>
        <strain evidence="6 8">KCOM 1001</strain>
    </source>
</reference>
<dbReference type="FunFam" id="3.10.105.10:FF:000003">
    <property type="entry name" value="Glutathione ABC transporter substrate-binding protein GsiB"/>
    <property type="match status" value="1"/>
</dbReference>
<name>A0A0S2ZTC3_FUSNP</name>
<proteinExistence type="inferred from homology"/>
<evidence type="ECO:0000313" key="6">
    <source>
        <dbReference type="EMBL" id="OWP24983.1"/>
    </source>
</evidence>
<sequence>MKKIFYLLLLLSLFLVACGEKKSDTTSTENKIVTVAQGAKPKSLDPYMYNSIPDLMVSRQFYNTLFSREKDGTIVPELAESYEYKNDKELDIVLKKGVKFHDGSELTADDVVFSFERMKDKPGSSIMIEEIDKVEKVNDYEIKILLKNSSSPLLFNLAHPLTSIVNKKYVEAGNDLNIAPMGTGAFKLVAYNDGEKIEMEAFQDYFEGAPKIQKLIIRSIPEDTSRLAALETGEIDIATGLAPINAQTVEANDKLELISEPTTATEYICLNVEKAPFTNKEFRQALNYAIDKKSIVDSIFSGKGKVAKSIVNPNVFGYYDGLEEYPFNPEKAKELIEKSGVKDKSFSLYVNDSPVRLQVAQIIQANLKDVGIDMKIETLEWGTYLQKTGEGDFTAYLGGWISGTSDADIVLYPLLDSKSIGFPGNRARYSNPEFDKEVEMARIVLTPEERKEHYKNAQIIAHEDSPLIVLFNKNENIGINKRILGFEYDPTTMHKFKNLDVK</sequence>
<dbReference type="GO" id="GO:0043190">
    <property type="term" value="C:ATP-binding cassette (ABC) transporter complex"/>
    <property type="evidence" value="ECO:0007669"/>
    <property type="project" value="InterPro"/>
</dbReference>
<dbReference type="Proteomes" id="UP000197470">
    <property type="component" value="Unassembled WGS sequence"/>
</dbReference>
<keyword evidence="3 4" id="KW-0732">Signal</keyword>
<dbReference type="SUPFAM" id="SSF53850">
    <property type="entry name" value="Periplasmic binding protein-like II"/>
    <property type="match status" value="1"/>
</dbReference>
<dbReference type="Gene3D" id="3.40.190.10">
    <property type="entry name" value="Periplasmic binding protein-like II"/>
    <property type="match status" value="1"/>
</dbReference>
<dbReference type="EMBL" id="NIRJ01000001">
    <property type="protein sequence ID" value="PHH97451.1"/>
    <property type="molecule type" value="Genomic_DNA"/>
</dbReference>
<dbReference type="Proteomes" id="UP000225199">
    <property type="component" value="Unassembled WGS sequence"/>
</dbReference>
<evidence type="ECO:0000313" key="9">
    <source>
        <dbReference type="Proteomes" id="UP000225199"/>
    </source>
</evidence>